<gene>
    <name evidence="3" type="ORF">D4764_13G0002410</name>
</gene>
<name>A0A5C6P9H2_9TELE</name>
<dbReference type="Proteomes" id="UP000324091">
    <property type="component" value="Chromosome 13"/>
</dbReference>
<dbReference type="AlphaFoldDB" id="A0A5C6P9H2"/>
<proteinExistence type="predicted"/>
<sequence length="104" mass="11582">MAVTNSLLIFRPQFYLVALLHLWTVVVLLKATLKWADAAEIYANTWAVQIDGGPEEADRIAAEHGFINHGNSAEGKMSSQRKPTQARENMQMRQITTVLLSCPS</sequence>
<comment type="caution">
    <text evidence="3">The sequence shown here is derived from an EMBL/GenBank/DDBJ whole genome shotgun (WGS) entry which is preliminary data.</text>
</comment>
<evidence type="ECO:0000259" key="2">
    <source>
        <dbReference type="Pfam" id="PF16470"/>
    </source>
</evidence>
<dbReference type="Pfam" id="PF16470">
    <property type="entry name" value="S8_pro-domain"/>
    <property type="match status" value="1"/>
</dbReference>
<evidence type="ECO:0000256" key="1">
    <source>
        <dbReference type="SAM" id="Phobius"/>
    </source>
</evidence>
<keyword evidence="1" id="KW-1133">Transmembrane helix</keyword>
<dbReference type="InterPro" id="IPR038466">
    <property type="entry name" value="S8_pro-domain_sf"/>
</dbReference>
<dbReference type="Gene3D" id="3.30.70.850">
    <property type="entry name" value="Peptidase S8, pro-domain"/>
    <property type="match status" value="1"/>
</dbReference>
<accession>A0A5C6P9H2</accession>
<evidence type="ECO:0000313" key="4">
    <source>
        <dbReference type="Proteomes" id="UP000324091"/>
    </source>
</evidence>
<organism evidence="3 4">
    <name type="scientific">Takifugu flavidus</name>
    <name type="common">sansaifugu</name>
    <dbReference type="NCBI Taxonomy" id="433684"/>
    <lineage>
        <taxon>Eukaryota</taxon>
        <taxon>Metazoa</taxon>
        <taxon>Chordata</taxon>
        <taxon>Craniata</taxon>
        <taxon>Vertebrata</taxon>
        <taxon>Euteleostomi</taxon>
        <taxon>Actinopterygii</taxon>
        <taxon>Neopterygii</taxon>
        <taxon>Teleostei</taxon>
        <taxon>Neoteleostei</taxon>
        <taxon>Acanthomorphata</taxon>
        <taxon>Eupercaria</taxon>
        <taxon>Tetraodontiformes</taxon>
        <taxon>Tetradontoidea</taxon>
        <taxon>Tetraodontidae</taxon>
        <taxon>Takifugu</taxon>
    </lineage>
</organism>
<dbReference type="EMBL" id="RHFK02000005">
    <property type="protein sequence ID" value="TWW75579.1"/>
    <property type="molecule type" value="Genomic_DNA"/>
</dbReference>
<protein>
    <submittedName>
        <fullName evidence="3">Proprotein convertase subtilisin/kexin type 6</fullName>
    </submittedName>
</protein>
<evidence type="ECO:0000313" key="3">
    <source>
        <dbReference type="EMBL" id="TWW75579.1"/>
    </source>
</evidence>
<feature type="transmembrane region" description="Helical" evidence="1">
    <location>
        <begin position="12"/>
        <end position="29"/>
    </location>
</feature>
<dbReference type="SUPFAM" id="SSF54897">
    <property type="entry name" value="Protease propeptides/inhibitors"/>
    <property type="match status" value="1"/>
</dbReference>
<keyword evidence="4" id="KW-1185">Reference proteome</keyword>
<keyword evidence="1" id="KW-0472">Membrane</keyword>
<keyword evidence="1" id="KW-0812">Transmembrane</keyword>
<dbReference type="InterPro" id="IPR032815">
    <property type="entry name" value="S8_pro-domain"/>
</dbReference>
<feature type="domain" description="Peptidase S8 pro-domain" evidence="2">
    <location>
        <begin position="45"/>
        <end position="76"/>
    </location>
</feature>
<reference evidence="3 4" key="1">
    <citation type="submission" date="2019-04" db="EMBL/GenBank/DDBJ databases">
        <title>Chromosome genome assembly for Takifugu flavidus.</title>
        <authorList>
            <person name="Xiao S."/>
        </authorList>
    </citation>
    <scope>NUCLEOTIDE SEQUENCE [LARGE SCALE GENOMIC DNA]</scope>
    <source>
        <strain evidence="3">HTHZ2018</strain>
        <tissue evidence="3">Muscle</tissue>
    </source>
</reference>